<feature type="transmembrane region" description="Helical" evidence="1">
    <location>
        <begin position="213"/>
        <end position="235"/>
    </location>
</feature>
<feature type="transmembrane region" description="Helical" evidence="1">
    <location>
        <begin position="126"/>
        <end position="150"/>
    </location>
</feature>
<keyword evidence="1" id="KW-0812">Transmembrane</keyword>
<protein>
    <submittedName>
        <fullName evidence="3">Aste57867_13537 protein</fullName>
    </submittedName>
</protein>
<gene>
    <name evidence="3" type="primary">Aste57867_13537</name>
    <name evidence="2" type="ORF">As57867_013487</name>
    <name evidence="3" type="ORF">ASTE57867_13537</name>
</gene>
<evidence type="ECO:0000313" key="2">
    <source>
        <dbReference type="EMBL" id="KAF0695643.1"/>
    </source>
</evidence>
<dbReference type="Proteomes" id="UP000332933">
    <property type="component" value="Unassembled WGS sequence"/>
</dbReference>
<feature type="transmembrane region" description="Helical" evidence="1">
    <location>
        <begin position="45"/>
        <end position="70"/>
    </location>
</feature>
<feature type="transmembrane region" description="Helical" evidence="1">
    <location>
        <begin position="91"/>
        <end position="114"/>
    </location>
</feature>
<keyword evidence="4" id="KW-1185">Reference proteome</keyword>
<evidence type="ECO:0000313" key="4">
    <source>
        <dbReference type="Proteomes" id="UP000332933"/>
    </source>
</evidence>
<organism evidence="3 4">
    <name type="scientific">Aphanomyces stellatus</name>
    <dbReference type="NCBI Taxonomy" id="120398"/>
    <lineage>
        <taxon>Eukaryota</taxon>
        <taxon>Sar</taxon>
        <taxon>Stramenopiles</taxon>
        <taxon>Oomycota</taxon>
        <taxon>Saprolegniomycetes</taxon>
        <taxon>Saprolegniales</taxon>
        <taxon>Verrucalvaceae</taxon>
        <taxon>Aphanomyces</taxon>
    </lineage>
</organism>
<dbReference type="EMBL" id="VJMH01005462">
    <property type="protein sequence ID" value="KAF0695643.1"/>
    <property type="molecule type" value="Genomic_DNA"/>
</dbReference>
<proteinExistence type="predicted"/>
<dbReference type="AlphaFoldDB" id="A0A485KYD8"/>
<accession>A0A485KYD8</accession>
<keyword evidence="1" id="KW-0472">Membrane</keyword>
<reference evidence="3 4" key="1">
    <citation type="submission" date="2019-03" db="EMBL/GenBank/DDBJ databases">
        <authorList>
            <person name="Gaulin E."/>
            <person name="Dumas B."/>
        </authorList>
    </citation>
    <scope>NUCLEOTIDE SEQUENCE [LARGE SCALE GENOMIC DNA]</scope>
    <source>
        <strain evidence="3">CBS 568.67</strain>
    </source>
</reference>
<keyword evidence="1" id="KW-1133">Transmembrane helix</keyword>
<evidence type="ECO:0000313" key="3">
    <source>
        <dbReference type="EMBL" id="VFT90375.1"/>
    </source>
</evidence>
<feature type="transmembrane region" description="Helical" evidence="1">
    <location>
        <begin position="157"/>
        <end position="176"/>
    </location>
</feature>
<dbReference type="EMBL" id="CAADRA010005483">
    <property type="protein sequence ID" value="VFT90375.1"/>
    <property type="molecule type" value="Genomic_DNA"/>
</dbReference>
<evidence type="ECO:0000256" key="1">
    <source>
        <dbReference type="SAM" id="Phobius"/>
    </source>
</evidence>
<name>A0A485KYD8_9STRA</name>
<reference evidence="2" key="2">
    <citation type="submission" date="2019-06" db="EMBL/GenBank/DDBJ databases">
        <title>Genomics analysis of Aphanomyces spp. identifies a new class of oomycete effector associated with host adaptation.</title>
        <authorList>
            <person name="Gaulin E."/>
        </authorList>
    </citation>
    <scope>NUCLEOTIDE SEQUENCE</scope>
    <source>
        <strain evidence="2">CBS 578.67</strain>
    </source>
</reference>
<sequence>MREAVSFEGDDGTLLVLSDQMPYFQTQVSVAKVPTALAFYLRNTVYYITGAMITIASTMLLYVVMSHGVVEVLNLLELQRVGTIIWIGRPLLVVRSLTAVALLSTSTLELVFIGSISSFEVVQDPWYKTLLAANEITWMVVIVNDIAVAFTQSYTTYYATPNSILMWLVVMTWSFASPMTHSMTIAKQCQQTQVDFQPVCQSASLAIGHVPRLAAIVWVVFGCNALCYVATRLLVQPPAPSRVKSIFVYAGARYVFMSTKWIQHDVYYMDRMSAALNGILTLRYGNTMLALDIKLWRTFQVEMLQCPPPSNNVAGGAQYALPLALEPK</sequence>